<reference evidence="1" key="1">
    <citation type="journal article" date="2021" name="PeerJ">
        <title>Extensive microbial diversity within the chicken gut microbiome revealed by metagenomics and culture.</title>
        <authorList>
            <person name="Gilroy R."/>
            <person name="Ravi A."/>
            <person name="Getino M."/>
            <person name="Pursley I."/>
            <person name="Horton D.L."/>
            <person name="Alikhan N.F."/>
            <person name="Baker D."/>
            <person name="Gharbi K."/>
            <person name="Hall N."/>
            <person name="Watson M."/>
            <person name="Adriaenssens E.M."/>
            <person name="Foster-Nyarko E."/>
            <person name="Jarju S."/>
            <person name="Secka A."/>
            <person name="Antonio M."/>
            <person name="Oren A."/>
            <person name="Chaudhuri R.R."/>
            <person name="La Ragione R."/>
            <person name="Hildebrand F."/>
            <person name="Pallen M.J."/>
        </authorList>
    </citation>
    <scope>NUCLEOTIDE SEQUENCE</scope>
    <source>
        <strain evidence="1">ChiSjej1B19-8411</strain>
    </source>
</reference>
<sequence>MNQIITIGREFGSGGRELGRRLSEKLQMAYYDKEIVTEIAKRTSMSEEYVQHIIGHKPMISYPISIGRSFYPITNPIMEQNQAIYREQHKIICELAEKSPCVIVGRCGDYILRDLHPFRIFVYADMRSKMERCRQKGAEHESMTDKELRQQILRIDRNRAQYYEFYTGQKWGARLNYDWCINTTDRPVKEIAAAVAKVLGQEETAG</sequence>
<dbReference type="Proteomes" id="UP000886817">
    <property type="component" value="Unassembled WGS sequence"/>
</dbReference>
<accession>A0A9D2B1V8</accession>
<dbReference type="InterPro" id="IPR027417">
    <property type="entry name" value="P-loop_NTPase"/>
</dbReference>
<gene>
    <name evidence="1" type="ORF">IAA45_01925</name>
</gene>
<dbReference type="EMBL" id="DXEX01000051">
    <property type="protein sequence ID" value="HIX58462.1"/>
    <property type="molecule type" value="Genomic_DNA"/>
</dbReference>
<dbReference type="Gene3D" id="3.40.50.300">
    <property type="entry name" value="P-loop containing nucleotide triphosphate hydrolases"/>
    <property type="match status" value="1"/>
</dbReference>
<proteinExistence type="predicted"/>
<dbReference type="GO" id="GO:0016301">
    <property type="term" value="F:kinase activity"/>
    <property type="evidence" value="ECO:0007669"/>
    <property type="project" value="UniProtKB-KW"/>
</dbReference>
<reference evidence="1" key="2">
    <citation type="submission" date="2021-04" db="EMBL/GenBank/DDBJ databases">
        <authorList>
            <person name="Gilroy R."/>
        </authorList>
    </citation>
    <scope>NUCLEOTIDE SEQUENCE</scope>
    <source>
        <strain evidence="1">ChiSjej1B19-8411</strain>
    </source>
</reference>
<dbReference type="AlphaFoldDB" id="A0A9D2B1V8"/>
<evidence type="ECO:0000313" key="1">
    <source>
        <dbReference type="EMBL" id="HIX58462.1"/>
    </source>
</evidence>
<name>A0A9D2B1V8_9FIRM</name>
<keyword evidence="1" id="KW-0418">Kinase</keyword>
<evidence type="ECO:0000313" key="2">
    <source>
        <dbReference type="Proteomes" id="UP000886817"/>
    </source>
</evidence>
<protein>
    <submittedName>
        <fullName evidence="1">Cytidylate kinase-like family protein</fullName>
    </submittedName>
</protein>
<organism evidence="1 2">
    <name type="scientific">Candidatus Blautia gallistercoris</name>
    <dbReference type="NCBI Taxonomy" id="2838490"/>
    <lineage>
        <taxon>Bacteria</taxon>
        <taxon>Bacillati</taxon>
        <taxon>Bacillota</taxon>
        <taxon>Clostridia</taxon>
        <taxon>Lachnospirales</taxon>
        <taxon>Lachnospiraceae</taxon>
        <taxon>Blautia</taxon>
    </lineage>
</organism>
<dbReference type="Pfam" id="PF13189">
    <property type="entry name" value="Cytidylate_kin2"/>
    <property type="match status" value="1"/>
</dbReference>
<comment type="caution">
    <text evidence="1">The sequence shown here is derived from an EMBL/GenBank/DDBJ whole genome shotgun (WGS) entry which is preliminary data.</text>
</comment>
<keyword evidence="1" id="KW-0808">Transferase</keyword>
<dbReference type="SUPFAM" id="SSF52540">
    <property type="entry name" value="P-loop containing nucleoside triphosphate hydrolases"/>
    <property type="match status" value="1"/>
</dbReference>